<evidence type="ECO:0000313" key="5">
    <source>
        <dbReference type="Proteomes" id="UP000000673"/>
    </source>
</evidence>
<reference evidence="4" key="4">
    <citation type="submission" date="2015-06" db="UniProtKB">
        <authorList>
            <consortium name="EnsemblMetazoa"/>
        </authorList>
    </citation>
    <scope>IDENTIFICATION</scope>
</reference>
<dbReference type="InterPro" id="IPR011330">
    <property type="entry name" value="Glyco_hydro/deAcase_b/a-brl"/>
</dbReference>
<keyword evidence="5" id="KW-1185">Reference proteome</keyword>
<dbReference type="InterPro" id="IPR000602">
    <property type="entry name" value="Glyco_hydro_38_N"/>
</dbReference>
<dbReference type="PANTHER" id="PTHR11607">
    <property type="entry name" value="ALPHA-MANNOSIDASE"/>
    <property type="match status" value="1"/>
</dbReference>
<proteinExistence type="predicted"/>
<dbReference type="Proteomes" id="UP000000673">
    <property type="component" value="Unassembled WGS sequence"/>
</dbReference>
<dbReference type="GO" id="GO:0006491">
    <property type="term" value="P:N-glycan processing"/>
    <property type="evidence" value="ECO:0007669"/>
    <property type="project" value="TreeGrafter"/>
</dbReference>
<dbReference type="eggNOG" id="KOG1958">
    <property type="taxonomic scope" value="Eukaryota"/>
</dbReference>
<evidence type="ECO:0000313" key="4">
    <source>
        <dbReference type="EnsemblMetazoa" id="ADAC004706-PA"/>
    </source>
</evidence>
<dbReference type="Pfam" id="PF01074">
    <property type="entry name" value="Glyco_hydro_38N"/>
    <property type="match status" value="1"/>
</dbReference>
<feature type="region of interest" description="Disordered" evidence="1">
    <location>
        <begin position="111"/>
        <end position="151"/>
    </location>
</feature>
<reference evidence="3 5" key="1">
    <citation type="journal article" date="2010" name="BMC Genomics">
        <title>Combination of measures distinguishes pre-miRNAs from other stem-loops in the genome of the newly sequenced Anopheles darlingi.</title>
        <authorList>
            <person name="Mendes N.D."/>
            <person name="Freitas A.T."/>
            <person name="Vasconcelos A.T."/>
            <person name="Sagot M.F."/>
        </authorList>
    </citation>
    <scope>NUCLEOTIDE SEQUENCE</scope>
</reference>
<sequence>MSVTQTADCRLSPDSTGTDWCWRYVCTNVTNIELTKNHISTPMLIPLLPTSECWTRLGSRPSNEITNESLHQTGVTVDLGSNGQDVQQAGSHANLSWPSWLRNSLGSMGGLSKDHQHQRVGDWEGDNVRDEDDLNDTGGGGGGGVVGGGPLPRFSSRWDECSVLEESPTDISTVDEYGKFDFQQSPPPEWMKTKEYWDKDFESRYEKLQKDPKRPPLKIVVVPHSHNDPGWLKTFVNYFQSDSRQILNLAVTKMPEYSNMSFIWSEISFLQLWWDQAHPTKQRILKKLVQSGRLEITTGGWVMTDEANAHLYAMVDQLIEGKMQL</sequence>
<dbReference type="GO" id="GO:0004559">
    <property type="term" value="F:alpha-mannosidase activity"/>
    <property type="evidence" value="ECO:0007669"/>
    <property type="project" value="InterPro"/>
</dbReference>
<feature type="compositionally biased region" description="Gly residues" evidence="1">
    <location>
        <begin position="137"/>
        <end position="150"/>
    </location>
</feature>
<dbReference type="HOGENOM" id="CLU_855837_0_0_1"/>
<feature type="compositionally biased region" description="Basic and acidic residues" evidence="1">
    <location>
        <begin position="112"/>
        <end position="128"/>
    </location>
</feature>
<dbReference type="InterPro" id="IPR050843">
    <property type="entry name" value="Glycosyl_Hydrlase_38"/>
</dbReference>
<dbReference type="EMBL" id="ADMH02001228">
    <property type="protein sequence ID" value="ETN63578.1"/>
    <property type="molecule type" value="Genomic_DNA"/>
</dbReference>
<evidence type="ECO:0000256" key="1">
    <source>
        <dbReference type="SAM" id="MobiDB-lite"/>
    </source>
</evidence>
<gene>
    <name evidence="3" type="ORF">AND_004706</name>
</gene>
<dbReference type="AlphaFoldDB" id="W5JJU6"/>
<protein>
    <recommendedName>
        <fullName evidence="2">Glycoside hydrolase family 38 N-terminal domain-containing protein</fullName>
    </recommendedName>
</protein>
<evidence type="ECO:0000259" key="2">
    <source>
        <dbReference type="Pfam" id="PF01074"/>
    </source>
</evidence>
<organism evidence="3">
    <name type="scientific">Anopheles darlingi</name>
    <name type="common">Mosquito</name>
    <dbReference type="NCBI Taxonomy" id="43151"/>
    <lineage>
        <taxon>Eukaryota</taxon>
        <taxon>Metazoa</taxon>
        <taxon>Ecdysozoa</taxon>
        <taxon>Arthropoda</taxon>
        <taxon>Hexapoda</taxon>
        <taxon>Insecta</taxon>
        <taxon>Pterygota</taxon>
        <taxon>Neoptera</taxon>
        <taxon>Endopterygota</taxon>
        <taxon>Diptera</taxon>
        <taxon>Nematocera</taxon>
        <taxon>Culicoidea</taxon>
        <taxon>Culicidae</taxon>
        <taxon>Anophelinae</taxon>
        <taxon>Anopheles</taxon>
    </lineage>
</organism>
<dbReference type="GO" id="GO:0000139">
    <property type="term" value="C:Golgi membrane"/>
    <property type="evidence" value="ECO:0007669"/>
    <property type="project" value="TreeGrafter"/>
</dbReference>
<dbReference type="GO" id="GO:0006013">
    <property type="term" value="P:mannose metabolic process"/>
    <property type="evidence" value="ECO:0007669"/>
    <property type="project" value="InterPro"/>
</dbReference>
<dbReference type="InterPro" id="IPR027291">
    <property type="entry name" value="Glyco_hydro_38_N_sf"/>
</dbReference>
<evidence type="ECO:0000313" key="3">
    <source>
        <dbReference type="EMBL" id="ETN63578.1"/>
    </source>
</evidence>
<reference evidence="3" key="3">
    <citation type="journal article" date="2013" name="Nucleic Acids Res.">
        <title>The genome of Anopheles darlingi, the main neotropical malaria vector.</title>
        <authorList>
            <person name="Marinotti O."/>
            <person name="Cerqueira G.C."/>
            <person name="de Almeida L.G."/>
            <person name="Ferro M.I."/>
            <person name="Loreto E.L."/>
            <person name="Zaha A."/>
            <person name="Teixeira S.M."/>
            <person name="Wespiser A.R."/>
            <person name="Almeida E Silva A."/>
            <person name="Schlindwein A.D."/>
            <person name="Pacheco A.C."/>
            <person name="Silva A.L."/>
            <person name="Graveley B.R."/>
            <person name="Walenz B.P."/>
            <person name="Lima Bde A."/>
            <person name="Ribeiro C.A."/>
            <person name="Nunes-Silva C.G."/>
            <person name="de Carvalho C.R."/>
            <person name="Soares C.M."/>
            <person name="de Menezes C.B."/>
            <person name="Matiolli C."/>
            <person name="Caffrey D."/>
            <person name="Araujo D.A."/>
            <person name="de Oliveira D.M."/>
            <person name="Golenbock D."/>
            <person name="Grisard E.C."/>
            <person name="Fantinatti-Garboggini F."/>
            <person name="de Carvalho F.M."/>
            <person name="Barcellos F.G."/>
            <person name="Prosdocimi F."/>
            <person name="May G."/>
            <person name="Azevedo Junior G.M."/>
            <person name="Guimaraes G.M."/>
            <person name="Goldman G.H."/>
            <person name="Padilha I.Q."/>
            <person name="Batista Jda S."/>
            <person name="Ferro J.A."/>
            <person name="Ribeiro J.M."/>
            <person name="Fietto J.L."/>
            <person name="Dabbas K.M."/>
            <person name="Cerdeira L."/>
            <person name="Agnez-Lima L.F."/>
            <person name="Brocchi M."/>
            <person name="de Carvalho M.O."/>
            <person name="Teixeira Mde M."/>
            <person name="Diniz Maia Mde M."/>
            <person name="Goldman M.H."/>
            <person name="Cruz Schneider M.P."/>
            <person name="Felipe M.S."/>
            <person name="Hungria M."/>
            <person name="Nicolas M.F."/>
            <person name="Pereira M."/>
            <person name="Montes M.A."/>
            <person name="Cantao M.E."/>
            <person name="Vincentz M."/>
            <person name="Rafael M.S."/>
            <person name="Silverman N."/>
            <person name="Stoco P.H."/>
            <person name="Souza R.C."/>
            <person name="Vicentini R."/>
            <person name="Gazzinelli R.T."/>
            <person name="Neves Rde O."/>
            <person name="Silva R."/>
            <person name="Astolfi-Filho S."/>
            <person name="Maciel T.E."/>
            <person name="Urmenyi T.P."/>
            <person name="Tadei W.P."/>
            <person name="Camargo E.P."/>
            <person name="de Vasconcelos A.T."/>
        </authorList>
    </citation>
    <scope>NUCLEOTIDE SEQUENCE</scope>
</reference>
<reference evidence="3" key="2">
    <citation type="submission" date="2010-05" db="EMBL/GenBank/DDBJ databases">
        <authorList>
            <person name="Almeida L.G."/>
            <person name="Nicolas M.F."/>
            <person name="Souza R.C."/>
            <person name="Vasconcelos A.T.R."/>
        </authorList>
    </citation>
    <scope>NUCLEOTIDE SEQUENCE</scope>
</reference>
<dbReference type="EnsemblMetazoa" id="ADAC004706-RA">
    <property type="protein sequence ID" value="ADAC004706-PA"/>
    <property type="gene ID" value="ADAC004706"/>
</dbReference>
<dbReference type="STRING" id="43151.W5JJU6"/>
<dbReference type="SUPFAM" id="SSF88713">
    <property type="entry name" value="Glycoside hydrolase/deacetylase"/>
    <property type="match status" value="1"/>
</dbReference>
<dbReference type="Gene3D" id="3.20.110.10">
    <property type="entry name" value="Glycoside hydrolase 38, N terminal domain"/>
    <property type="match status" value="1"/>
</dbReference>
<dbReference type="PANTHER" id="PTHR11607:SF70">
    <property type="entry name" value="ALPHA-MANNOSIDASE"/>
    <property type="match status" value="1"/>
</dbReference>
<dbReference type="VEuPathDB" id="VectorBase:ADAR2_006456"/>
<feature type="domain" description="Glycoside hydrolase family 38 N-terminal" evidence="2">
    <location>
        <begin position="218"/>
        <end position="323"/>
    </location>
</feature>
<accession>W5JJU6</accession>
<name>W5JJU6_ANODA</name>
<dbReference type="VEuPathDB" id="VectorBase:ADAC004706"/>